<protein>
    <submittedName>
        <fullName evidence="5">Ground-like domain-containing protein</fullName>
    </submittedName>
</protein>
<keyword evidence="4" id="KW-1185">Reference proteome</keyword>
<dbReference type="Proteomes" id="UP000274756">
    <property type="component" value="Unassembled WGS sequence"/>
</dbReference>
<accession>A0A0N4U0Y5</accession>
<gene>
    <name evidence="2" type="ORF">DME_LOCUS4593</name>
</gene>
<dbReference type="Proteomes" id="UP000038040">
    <property type="component" value="Unplaced"/>
</dbReference>
<organism evidence="3 5">
    <name type="scientific">Dracunculus medinensis</name>
    <name type="common">Guinea worm</name>
    <dbReference type="NCBI Taxonomy" id="318479"/>
    <lineage>
        <taxon>Eukaryota</taxon>
        <taxon>Metazoa</taxon>
        <taxon>Ecdysozoa</taxon>
        <taxon>Nematoda</taxon>
        <taxon>Chromadorea</taxon>
        <taxon>Rhabditida</taxon>
        <taxon>Spirurina</taxon>
        <taxon>Dracunculoidea</taxon>
        <taxon>Dracunculidae</taxon>
        <taxon>Dracunculus</taxon>
    </lineage>
</organism>
<reference evidence="2 4" key="2">
    <citation type="submission" date="2018-11" db="EMBL/GenBank/DDBJ databases">
        <authorList>
            <consortium name="Pathogen Informatics"/>
        </authorList>
    </citation>
    <scope>NUCLEOTIDE SEQUENCE [LARGE SCALE GENOMIC DNA]</scope>
</reference>
<evidence type="ECO:0000313" key="3">
    <source>
        <dbReference type="Proteomes" id="UP000038040"/>
    </source>
</evidence>
<dbReference type="OrthoDB" id="5775991at2759"/>
<dbReference type="WBParaSite" id="DME_0000023301-mRNA-1">
    <property type="protein sequence ID" value="DME_0000023301-mRNA-1"/>
    <property type="gene ID" value="DME_0000023301"/>
</dbReference>
<evidence type="ECO:0000313" key="5">
    <source>
        <dbReference type="WBParaSite" id="DME_0000023301-mRNA-1"/>
    </source>
</evidence>
<name>A0A0N4U0Y5_DRAME</name>
<proteinExistence type="predicted"/>
<feature type="domain" description="Ground-like" evidence="1">
    <location>
        <begin position="15"/>
        <end position="84"/>
    </location>
</feature>
<evidence type="ECO:0000259" key="1">
    <source>
        <dbReference type="Pfam" id="PF04155"/>
    </source>
</evidence>
<dbReference type="AlphaFoldDB" id="A0A0N4U0Y5"/>
<dbReference type="EMBL" id="UYYG01001150">
    <property type="protein sequence ID" value="VDN54620.1"/>
    <property type="molecule type" value="Genomic_DNA"/>
</dbReference>
<dbReference type="Pfam" id="PF04155">
    <property type="entry name" value="Ground-like"/>
    <property type="match status" value="1"/>
</dbReference>
<reference evidence="5" key="1">
    <citation type="submission" date="2017-02" db="UniProtKB">
        <authorList>
            <consortium name="WormBaseParasite"/>
        </authorList>
    </citation>
    <scope>IDENTIFICATION</scope>
</reference>
<sequence length="107" mass="12360">MGTITYDQQPFNLDRCNSKRLYQIVIDNIVQNDIESTKRKIQILSQQAFGNLYNVICGTGFFSYIVHTDEYCLISFNHINCYVFSLLCSSSDNAKTIFSKIKKLNKN</sequence>
<dbReference type="InterPro" id="IPR007284">
    <property type="entry name" value="Ground-like_dom"/>
</dbReference>
<evidence type="ECO:0000313" key="2">
    <source>
        <dbReference type="EMBL" id="VDN54620.1"/>
    </source>
</evidence>
<evidence type="ECO:0000313" key="4">
    <source>
        <dbReference type="Proteomes" id="UP000274756"/>
    </source>
</evidence>